<dbReference type="AlphaFoldDB" id="A0A1D9P4D1"/>
<dbReference type="EMBL" id="CP017831">
    <property type="protein sequence ID" value="AOZ97343.1"/>
    <property type="molecule type" value="Genomic_DNA"/>
</dbReference>
<dbReference type="KEGG" id="bhu:bhn_I2310"/>
<dbReference type="GO" id="GO:0016757">
    <property type="term" value="F:glycosyltransferase activity"/>
    <property type="evidence" value="ECO:0007669"/>
    <property type="project" value="InterPro"/>
</dbReference>
<gene>
    <name evidence="2" type="ORF">bhn_I2310</name>
</gene>
<dbReference type="CDD" id="cd03801">
    <property type="entry name" value="GT4_PimA-like"/>
    <property type="match status" value="1"/>
</dbReference>
<accession>A0A1D9P4D1</accession>
<keyword evidence="2" id="KW-0808">Transferase</keyword>
<dbReference type="Gene3D" id="3.40.50.2000">
    <property type="entry name" value="Glycogen Phosphorylase B"/>
    <property type="match status" value="1"/>
</dbReference>
<reference evidence="3" key="1">
    <citation type="submission" date="2016-10" db="EMBL/GenBank/DDBJ databases">
        <title>The complete genome sequence of the rumen bacterium Butyrivibrio hungatei MB2003.</title>
        <authorList>
            <person name="Palevich N."/>
            <person name="Kelly W.J."/>
            <person name="Leahy S.C."/>
            <person name="Altermann E."/>
            <person name="Rakonjac J."/>
            <person name="Attwood G.T."/>
        </authorList>
    </citation>
    <scope>NUCLEOTIDE SEQUENCE [LARGE SCALE GENOMIC DNA]</scope>
    <source>
        <strain evidence="3">MB2003</strain>
    </source>
</reference>
<name>A0A1D9P4D1_9FIRM</name>
<dbReference type="PANTHER" id="PTHR12526">
    <property type="entry name" value="GLYCOSYLTRANSFERASE"/>
    <property type="match status" value="1"/>
</dbReference>
<dbReference type="RefSeq" id="WP_071176955.1">
    <property type="nucleotide sequence ID" value="NZ_CP017831.1"/>
</dbReference>
<keyword evidence="3" id="KW-1185">Reference proteome</keyword>
<evidence type="ECO:0000259" key="1">
    <source>
        <dbReference type="Pfam" id="PF00534"/>
    </source>
</evidence>
<dbReference type="InterPro" id="IPR001296">
    <property type="entry name" value="Glyco_trans_1"/>
</dbReference>
<dbReference type="PANTHER" id="PTHR12526:SF628">
    <property type="entry name" value="MANNOSYLGLUCOSYLGLYCERATE SYNTHASE"/>
    <property type="match status" value="1"/>
</dbReference>
<dbReference type="Pfam" id="PF00534">
    <property type="entry name" value="Glycos_transf_1"/>
    <property type="match status" value="1"/>
</dbReference>
<evidence type="ECO:0000313" key="2">
    <source>
        <dbReference type="EMBL" id="AOZ97343.1"/>
    </source>
</evidence>
<sequence>MHRITSIVWEPRPWYNVELAKDIALVPYLLHKNHGCEVTLVTGPGEEYTYLEYLEGINFVVLEDSSIECKKEYIRKNIDNIDLFMFYGVTSHDLLMSEYLREIGAKCMKTCALDMNIEYADRLVFYKDPFFSYFDNMDLMWQSDATMTRFLNEKWDWNIECERNGYYNLVKGTSKVDYVPIADRNNTILYVGRIIEEQKRIKTLLDAFVIAADKLPDWTLKLIGPIDPGFFEYLDMFMEYHLEIADRIIVIDNISDKEELHREYEKAKIFASTSDMEGGVPNAMTEALCTGCVMAITQIESYRDCIGNDEAGLSAPIGDAKRFSDILVKLCTESDLDKMSKASYDRGQELFNLEKIAGEIYGKLCARGF</sequence>
<evidence type="ECO:0000313" key="3">
    <source>
        <dbReference type="Proteomes" id="UP000179284"/>
    </source>
</evidence>
<proteinExistence type="predicted"/>
<protein>
    <submittedName>
        <fullName evidence="2">Glycosyl transferase GT4 family</fullName>
    </submittedName>
</protein>
<dbReference type="OrthoDB" id="9787617at2"/>
<organism evidence="2 3">
    <name type="scientific">Butyrivibrio hungatei</name>
    <dbReference type="NCBI Taxonomy" id="185008"/>
    <lineage>
        <taxon>Bacteria</taxon>
        <taxon>Bacillati</taxon>
        <taxon>Bacillota</taxon>
        <taxon>Clostridia</taxon>
        <taxon>Lachnospirales</taxon>
        <taxon>Lachnospiraceae</taxon>
        <taxon>Butyrivibrio</taxon>
    </lineage>
</organism>
<dbReference type="Proteomes" id="UP000179284">
    <property type="component" value="Chromosome I"/>
</dbReference>
<dbReference type="SUPFAM" id="SSF53756">
    <property type="entry name" value="UDP-Glycosyltransferase/glycogen phosphorylase"/>
    <property type="match status" value="1"/>
</dbReference>
<feature type="domain" description="Glycosyl transferase family 1" evidence="1">
    <location>
        <begin position="181"/>
        <end position="339"/>
    </location>
</feature>